<dbReference type="CDD" id="cd05233">
    <property type="entry name" value="SDR_c"/>
    <property type="match status" value="1"/>
</dbReference>
<reference evidence="2 3" key="1">
    <citation type="submission" date="2024-04" db="EMBL/GenBank/DDBJ databases">
        <title>draft genome sequnece of Paenibacillus filicis.</title>
        <authorList>
            <person name="Kim D.-U."/>
        </authorList>
    </citation>
    <scope>NUCLEOTIDE SEQUENCE [LARGE SCALE GENOMIC DNA]</scope>
    <source>
        <strain evidence="2 3">KACC14197</strain>
    </source>
</reference>
<accession>A0ABU9DLT6</accession>
<organism evidence="2 3">
    <name type="scientific">Paenibacillus filicis</name>
    <dbReference type="NCBI Taxonomy" id="669464"/>
    <lineage>
        <taxon>Bacteria</taxon>
        <taxon>Bacillati</taxon>
        <taxon>Bacillota</taxon>
        <taxon>Bacilli</taxon>
        <taxon>Bacillales</taxon>
        <taxon>Paenibacillaceae</taxon>
        <taxon>Paenibacillus</taxon>
    </lineage>
</organism>
<comment type="caution">
    <text evidence="2">The sequence shown here is derived from an EMBL/GenBank/DDBJ whole genome shotgun (WGS) entry which is preliminary data.</text>
</comment>
<dbReference type="SUPFAM" id="SSF51735">
    <property type="entry name" value="NAD(P)-binding Rossmann-fold domains"/>
    <property type="match status" value="1"/>
</dbReference>
<proteinExistence type="inferred from homology"/>
<protein>
    <submittedName>
        <fullName evidence="2">SDR family oxidoreductase</fullName>
    </submittedName>
</protein>
<dbReference type="RefSeq" id="WP_341416928.1">
    <property type="nucleotide sequence ID" value="NZ_JBBPCC010000011.1"/>
</dbReference>
<comment type="similarity">
    <text evidence="1">Belongs to the short-chain dehydrogenases/reductases (SDR) family.</text>
</comment>
<dbReference type="InterPro" id="IPR020904">
    <property type="entry name" value="Sc_DH/Rdtase_CS"/>
</dbReference>
<keyword evidence="3" id="KW-1185">Reference proteome</keyword>
<sequence length="254" mass="27095">MRLRDKVIVVTGGTRGIGRGIAFNAASEGATTVISGIDPVEGRQTAEDIAKATGATVYFLHGDLRSEEACERLIEVTAARFGRIDGLVNNAGIFPRGTLLETTEELYETIFAVNMKAPFFCSKYAIESMMRTGGGSIVHIGSIHGHKGSEDLAAYACSKGALLTLNRHIAGNYGKYGIRSNWITVGWVATEGELELHQSRGADLHELQEFARTHIPSGSMQTAEDIAHGVIYLLSDQAAQVTGSELKISGGLGV</sequence>
<dbReference type="EMBL" id="JBBPCC010000011">
    <property type="protein sequence ID" value="MEK8129819.1"/>
    <property type="molecule type" value="Genomic_DNA"/>
</dbReference>
<dbReference type="InterPro" id="IPR002347">
    <property type="entry name" value="SDR_fam"/>
</dbReference>
<dbReference type="PANTHER" id="PTHR42760">
    <property type="entry name" value="SHORT-CHAIN DEHYDROGENASES/REDUCTASES FAMILY MEMBER"/>
    <property type="match status" value="1"/>
</dbReference>
<evidence type="ECO:0000256" key="1">
    <source>
        <dbReference type="ARBA" id="ARBA00006484"/>
    </source>
</evidence>
<evidence type="ECO:0000313" key="2">
    <source>
        <dbReference type="EMBL" id="MEK8129819.1"/>
    </source>
</evidence>
<evidence type="ECO:0000313" key="3">
    <source>
        <dbReference type="Proteomes" id="UP001469365"/>
    </source>
</evidence>
<dbReference type="PRINTS" id="PR00081">
    <property type="entry name" value="GDHRDH"/>
</dbReference>
<dbReference type="PROSITE" id="PS00061">
    <property type="entry name" value="ADH_SHORT"/>
    <property type="match status" value="1"/>
</dbReference>
<dbReference type="Proteomes" id="UP001469365">
    <property type="component" value="Unassembled WGS sequence"/>
</dbReference>
<dbReference type="InterPro" id="IPR036291">
    <property type="entry name" value="NAD(P)-bd_dom_sf"/>
</dbReference>
<name>A0ABU9DLT6_9BACL</name>
<dbReference type="Gene3D" id="3.40.50.720">
    <property type="entry name" value="NAD(P)-binding Rossmann-like Domain"/>
    <property type="match status" value="1"/>
</dbReference>
<gene>
    <name evidence="2" type="ORF">WMW72_18100</name>
</gene>
<dbReference type="Pfam" id="PF13561">
    <property type="entry name" value="adh_short_C2"/>
    <property type="match status" value="1"/>
</dbReference>
<dbReference type="PRINTS" id="PR00080">
    <property type="entry name" value="SDRFAMILY"/>
</dbReference>